<dbReference type="InterPro" id="IPR036291">
    <property type="entry name" value="NAD(P)-bd_dom_sf"/>
</dbReference>
<comment type="catalytic activity">
    <reaction evidence="1">
        <text>UDP-alpha-D-glucose = UDP-alpha-D-galactose</text>
        <dbReference type="Rhea" id="RHEA:22168"/>
        <dbReference type="ChEBI" id="CHEBI:58885"/>
        <dbReference type="ChEBI" id="CHEBI:66914"/>
        <dbReference type="EC" id="5.1.3.2"/>
    </reaction>
</comment>
<organism evidence="13 14">
    <name type="scientific">Isoptericola luteus</name>
    <dbReference type="NCBI Taxonomy" id="2879484"/>
    <lineage>
        <taxon>Bacteria</taxon>
        <taxon>Bacillati</taxon>
        <taxon>Actinomycetota</taxon>
        <taxon>Actinomycetes</taxon>
        <taxon>Micrococcales</taxon>
        <taxon>Promicromonosporaceae</taxon>
        <taxon>Isoptericola</taxon>
    </lineage>
</organism>
<keyword evidence="14" id="KW-1185">Reference proteome</keyword>
<evidence type="ECO:0000313" key="14">
    <source>
        <dbReference type="Proteomes" id="UP001319870"/>
    </source>
</evidence>
<dbReference type="EMBL" id="JAIXCQ010000012">
    <property type="protein sequence ID" value="MCA5894658.1"/>
    <property type="molecule type" value="Genomic_DNA"/>
</dbReference>
<accession>A0ABS7ZIA1</accession>
<dbReference type="EC" id="5.1.3.2" evidence="5"/>
<evidence type="ECO:0000256" key="9">
    <source>
        <dbReference type="ARBA" id="ARBA00023235"/>
    </source>
</evidence>
<dbReference type="NCBIfam" id="TIGR01179">
    <property type="entry name" value="galE"/>
    <property type="match status" value="1"/>
</dbReference>
<comment type="cofactor">
    <cofactor evidence="2">
        <name>NAD(+)</name>
        <dbReference type="ChEBI" id="CHEBI:57540"/>
    </cofactor>
</comment>
<protein>
    <recommendedName>
        <fullName evidence="6">UDP-glucose 4-epimerase</fullName>
        <ecNumber evidence="5">5.1.3.2</ecNumber>
    </recommendedName>
    <alternativeName>
        <fullName evidence="11">Galactowaldenase</fullName>
    </alternativeName>
    <alternativeName>
        <fullName evidence="10">UDP-galactose 4-epimerase</fullName>
    </alternativeName>
</protein>
<evidence type="ECO:0000256" key="1">
    <source>
        <dbReference type="ARBA" id="ARBA00000083"/>
    </source>
</evidence>
<dbReference type="GO" id="GO:0003978">
    <property type="term" value="F:UDP-glucose 4-epimerase activity"/>
    <property type="evidence" value="ECO:0007669"/>
    <property type="project" value="UniProtKB-EC"/>
</dbReference>
<keyword evidence="9 13" id="KW-0413">Isomerase</keyword>
<dbReference type="Gene3D" id="3.40.50.720">
    <property type="entry name" value="NAD(P)-binding Rossmann-like Domain"/>
    <property type="match status" value="1"/>
</dbReference>
<comment type="pathway">
    <text evidence="3">Carbohydrate metabolism; galactose metabolism.</text>
</comment>
<evidence type="ECO:0000259" key="12">
    <source>
        <dbReference type="Pfam" id="PF01370"/>
    </source>
</evidence>
<evidence type="ECO:0000256" key="6">
    <source>
        <dbReference type="ARBA" id="ARBA00018569"/>
    </source>
</evidence>
<sequence length="364" mass="38479">MRILVTGGAGYLGSHVTVALTERGHDVVVVDDLSAGNPAAVSRAEALTGARIPLHAVDVADIDALERIFDTERVEAVVHLAGRRPSGGRAHGPLDYYETNLGATFTLLRCMVWYGVDRLVAASTGAVYGSDPVVPSHESGPRADSSFGRAALMAEQVLADVARANRGLRTAALRCFSVAGAHPSGTIGEHAPRGGGLFSMLGQVALGQRDELDVHGGDHPTPDGTPVRDVVHVDDVAGAFVAALDALGRTDRPFSAWNAGSGRPASVLELVRTFAEAVGQRIPYRVVDRRPGDVAVSCADPTLAAEELGWRPRRTLEDACVDHWRWQSRNPAGYPGLIGGERPWRGGVGHRLRVVPPLRVGHGA</sequence>
<proteinExistence type="inferred from homology"/>
<dbReference type="PANTHER" id="PTHR43725">
    <property type="entry name" value="UDP-GLUCOSE 4-EPIMERASE"/>
    <property type="match status" value="1"/>
</dbReference>
<evidence type="ECO:0000256" key="7">
    <source>
        <dbReference type="ARBA" id="ARBA00023027"/>
    </source>
</evidence>
<dbReference type="InterPro" id="IPR005886">
    <property type="entry name" value="UDP_G4E"/>
</dbReference>
<gene>
    <name evidence="13" type="primary">galE</name>
    <name evidence="13" type="ORF">LEP48_15065</name>
</gene>
<evidence type="ECO:0000256" key="3">
    <source>
        <dbReference type="ARBA" id="ARBA00004947"/>
    </source>
</evidence>
<evidence type="ECO:0000256" key="5">
    <source>
        <dbReference type="ARBA" id="ARBA00013189"/>
    </source>
</evidence>
<evidence type="ECO:0000256" key="4">
    <source>
        <dbReference type="ARBA" id="ARBA00007637"/>
    </source>
</evidence>
<evidence type="ECO:0000256" key="8">
    <source>
        <dbReference type="ARBA" id="ARBA00023144"/>
    </source>
</evidence>
<keyword evidence="8" id="KW-0299">Galactose metabolism</keyword>
<evidence type="ECO:0000313" key="13">
    <source>
        <dbReference type="EMBL" id="MCA5894658.1"/>
    </source>
</evidence>
<dbReference type="Proteomes" id="UP001319870">
    <property type="component" value="Unassembled WGS sequence"/>
</dbReference>
<feature type="domain" description="NAD-dependent epimerase/dehydratase" evidence="12">
    <location>
        <begin position="3"/>
        <end position="247"/>
    </location>
</feature>
<keyword evidence="8" id="KW-0119">Carbohydrate metabolism</keyword>
<dbReference type="PANTHER" id="PTHR43725:SF47">
    <property type="entry name" value="UDP-GLUCOSE 4-EPIMERASE"/>
    <property type="match status" value="1"/>
</dbReference>
<dbReference type="PRINTS" id="PR01713">
    <property type="entry name" value="NUCEPIMERASE"/>
</dbReference>
<evidence type="ECO:0000256" key="2">
    <source>
        <dbReference type="ARBA" id="ARBA00001911"/>
    </source>
</evidence>
<dbReference type="RefSeq" id="WP_225566392.1">
    <property type="nucleotide sequence ID" value="NZ_JAIXCQ010000012.1"/>
</dbReference>
<dbReference type="SUPFAM" id="SSF51735">
    <property type="entry name" value="NAD(P)-binding Rossmann-fold domains"/>
    <property type="match status" value="1"/>
</dbReference>
<keyword evidence="7" id="KW-0520">NAD</keyword>
<dbReference type="Gene3D" id="3.90.25.10">
    <property type="entry name" value="UDP-galactose 4-epimerase, domain 1"/>
    <property type="match status" value="1"/>
</dbReference>
<reference evidence="13 14" key="1">
    <citation type="submission" date="2021-09" db="EMBL/GenBank/DDBJ databases">
        <title>Isoptericola luteus sp. nov., a novel bacterium isolated from Harbin, the capital city of Heilongjiang province.</title>
        <authorList>
            <person name="Li J."/>
        </authorList>
    </citation>
    <scope>NUCLEOTIDE SEQUENCE [LARGE SCALE GENOMIC DNA]</scope>
    <source>
        <strain evidence="13 14">NEAU-Y5</strain>
    </source>
</reference>
<comment type="caution">
    <text evidence="13">The sequence shown here is derived from an EMBL/GenBank/DDBJ whole genome shotgun (WGS) entry which is preliminary data.</text>
</comment>
<dbReference type="Pfam" id="PF01370">
    <property type="entry name" value="Epimerase"/>
    <property type="match status" value="1"/>
</dbReference>
<comment type="similarity">
    <text evidence="4">Belongs to the NAD(P)-dependent epimerase/dehydratase family.</text>
</comment>
<evidence type="ECO:0000256" key="10">
    <source>
        <dbReference type="ARBA" id="ARBA00031367"/>
    </source>
</evidence>
<evidence type="ECO:0000256" key="11">
    <source>
        <dbReference type="ARBA" id="ARBA00033067"/>
    </source>
</evidence>
<dbReference type="InterPro" id="IPR001509">
    <property type="entry name" value="Epimerase_deHydtase"/>
</dbReference>
<name>A0ABS7ZIA1_9MICO</name>